<evidence type="ECO:0000313" key="15">
    <source>
        <dbReference type="EMBL" id="KAF4096941.1"/>
    </source>
</evidence>
<dbReference type="NCBIfam" id="TIGR00815">
    <property type="entry name" value="sulP"/>
    <property type="match status" value="1"/>
</dbReference>
<protein>
    <recommendedName>
        <fullName evidence="17">Solute carrier family 26 member 6</fullName>
    </recommendedName>
</protein>
<dbReference type="SUPFAM" id="SSF57850">
    <property type="entry name" value="RING/U-box"/>
    <property type="match status" value="1"/>
</dbReference>
<evidence type="ECO:0000256" key="6">
    <source>
        <dbReference type="ARBA" id="ARBA00022989"/>
    </source>
</evidence>
<feature type="compositionally biased region" description="Basic residues" evidence="9">
    <location>
        <begin position="826"/>
        <end position="836"/>
    </location>
</feature>
<comment type="caution">
    <text evidence="15">The sequence shown here is derived from an EMBL/GenBank/DDBJ whole genome shotgun (WGS) entry which is preliminary data.</text>
</comment>
<reference evidence="15 16" key="1">
    <citation type="submission" date="2020-04" db="EMBL/GenBank/DDBJ databases">
        <title>Chromosome-level genome assembly of a cyprinid fish Onychostoma macrolepis by integration of Nanopore Sequencing, Bionano and Hi-C technology.</title>
        <authorList>
            <person name="Wang D."/>
        </authorList>
    </citation>
    <scope>NUCLEOTIDE SEQUENCE [LARGE SCALE GENOMIC DNA]</scope>
    <source>
        <strain evidence="15">SWU-2019</strain>
        <tissue evidence="15">Muscle</tissue>
    </source>
</reference>
<dbReference type="PROSITE" id="PS50188">
    <property type="entry name" value="B302_SPRY"/>
    <property type="match status" value="1"/>
</dbReference>
<keyword evidence="7 10" id="KW-0472">Membrane</keyword>
<dbReference type="InterPro" id="IPR000315">
    <property type="entry name" value="Znf_B-box"/>
</dbReference>
<keyword evidence="16" id="KW-1185">Reference proteome</keyword>
<evidence type="ECO:0000313" key="16">
    <source>
        <dbReference type="Proteomes" id="UP000579812"/>
    </source>
</evidence>
<feature type="transmembrane region" description="Helical" evidence="10">
    <location>
        <begin position="380"/>
        <end position="400"/>
    </location>
</feature>
<dbReference type="PRINTS" id="PR01407">
    <property type="entry name" value="BUTYPHLNCDUF"/>
</dbReference>
<dbReference type="InterPro" id="IPR036513">
    <property type="entry name" value="STAS_dom_sf"/>
</dbReference>
<organism evidence="15 16">
    <name type="scientific">Onychostoma macrolepis</name>
    <dbReference type="NCBI Taxonomy" id="369639"/>
    <lineage>
        <taxon>Eukaryota</taxon>
        <taxon>Metazoa</taxon>
        <taxon>Chordata</taxon>
        <taxon>Craniata</taxon>
        <taxon>Vertebrata</taxon>
        <taxon>Euteleostomi</taxon>
        <taxon>Actinopterygii</taxon>
        <taxon>Neopterygii</taxon>
        <taxon>Teleostei</taxon>
        <taxon>Ostariophysi</taxon>
        <taxon>Cypriniformes</taxon>
        <taxon>Cyprinidae</taxon>
        <taxon>Acrossocheilinae</taxon>
        <taxon>Onychostoma</taxon>
    </lineage>
</organism>
<evidence type="ECO:0008006" key="17">
    <source>
        <dbReference type="Google" id="ProtNLM"/>
    </source>
</evidence>
<feature type="domain" description="STAS" evidence="14">
    <location>
        <begin position="530"/>
        <end position="748"/>
    </location>
</feature>
<name>A0A7J6BQA4_9TELE</name>
<evidence type="ECO:0000259" key="11">
    <source>
        <dbReference type="PROSITE" id="PS50089"/>
    </source>
</evidence>
<dbReference type="EMBL" id="JAAMOB010000023">
    <property type="protein sequence ID" value="KAF4096941.1"/>
    <property type="molecule type" value="Genomic_DNA"/>
</dbReference>
<dbReference type="PROSITE" id="PS01130">
    <property type="entry name" value="SLC26A"/>
    <property type="match status" value="1"/>
</dbReference>
<evidence type="ECO:0000256" key="9">
    <source>
        <dbReference type="SAM" id="MobiDB-lite"/>
    </source>
</evidence>
<feature type="transmembrane region" description="Helical" evidence="10">
    <location>
        <begin position="338"/>
        <end position="359"/>
    </location>
</feature>
<dbReference type="GO" id="GO:0008271">
    <property type="term" value="F:secondary active sulfate transmembrane transporter activity"/>
    <property type="evidence" value="ECO:0007669"/>
    <property type="project" value="InterPro"/>
</dbReference>
<feature type="domain" description="B box-type" evidence="12">
    <location>
        <begin position="969"/>
        <end position="1010"/>
    </location>
</feature>
<dbReference type="SMART" id="SM00589">
    <property type="entry name" value="PRY"/>
    <property type="match status" value="1"/>
</dbReference>
<dbReference type="Pfam" id="PF00916">
    <property type="entry name" value="Sulfate_transp"/>
    <property type="match status" value="1"/>
</dbReference>
<keyword evidence="3" id="KW-0479">Metal-binding</keyword>
<dbReference type="Pfam" id="PF14634">
    <property type="entry name" value="zf-RING_5"/>
    <property type="match status" value="1"/>
</dbReference>
<dbReference type="Pfam" id="PF13765">
    <property type="entry name" value="PRY"/>
    <property type="match status" value="1"/>
</dbReference>
<dbReference type="SMART" id="SM00336">
    <property type="entry name" value="BBOX"/>
    <property type="match status" value="1"/>
</dbReference>
<dbReference type="InterPro" id="IPR001870">
    <property type="entry name" value="B30.2/SPRY"/>
</dbReference>
<feature type="region of interest" description="Disordered" evidence="9">
    <location>
        <begin position="817"/>
        <end position="885"/>
    </location>
</feature>
<evidence type="ECO:0000256" key="1">
    <source>
        <dbReference type="ARBA" id="ARBA00004141"/>
    </source>
</evidence>
<feature type="transmembrane region" description="Helical" evidence="10">
    <location>
        <begin position="474"/>
        <end position="502"/>
    </location>
</feature>
<proteinExistence type="predicted"/>
<dbReference type="PANTHER" id="PTHR11814">
    <property type="entry name" value="SULFATE TRANSPORTER"/>
    <property type="match status" value="1"/>
</dbReference>
<keyword evidence="5" id="KW-0862">Zinc</keyword>
<dbReference type="SUPFAM" id="SSF52091">
    <property type="entry name" value="SpoIIaa-like"/>
    <property type="match status" value="1"/>
</dbReference>
<feature type="transmembrane region" description="Helical" evidence="10">
    <location>
        <begin position="183"/>
        <end position="205"/>
    </location>
</feature>
<accession>A0A7J6BQA4</accession>
<dbReference type="InterPro" id="IPR006574">
    <property type="entry name" value="PRY"/>
</dbReference>
<dbReference type="InterPro" id="IPR013083">
    <property type="entry name" value="Znf_RING/FYVE/PHD"/>
</dbReference>
<feature type="region of interest" description="Disordered" evidence="9">
    <location>
        <begin position="643"/>
        <end position="668"/>
    </location>
</feature>
<evidence type="ECO:0000256" key="2">
    <source>
        <dbReference type="ARBA" id="ARBA00022692"/>
    </source>
</evidence>
<dbReference type="Pfam" id="PF00622">
    <property type="entry name" value="SPRY"/>
    <property type="match status" value="1"/>
</dbReference>
<dbReference type="Pfam" id="PF01740">
    <property type="entry name" value="STAS"/>
    <property type="match status" value="1"/>
</dbReference>
<dbReference type="GO" id="GO:0016020">
    <property type="term" value="C:membrane"/>
    <property type="evidence" value="ECO:0007669"/>
    <property type="project" value="UniProtKB-SubCell"/>
</dbReference>
<feature type="transmembrane region" description="Helical" evidence="10">
    <location>
        <begin position="292"/>
        <end position="312"/>
    </location>
</feature>
<feature type="domain" description="RING-type" evidence="11">
    <location>
        <begin position="907"/>
        <end position="936"/>
    </location>
</feature>
<feature type="domain" description="B30.2/SPRY" evidence="13">
    <location>
        <begin position="1153"/>
        <end position="1327"/>
    </location>
</feature>
<evidence type="ECO:0000256" key="4">
    <source>
        <dbReference type="ARBA" id="ARBA00022771"/>
    </source>
</evidence>
<dbReference type="PROSITE" id="PS50801">
    <property type="entry name" value="STAS"/>
    <property type="match status" value="1"/>
</dbReference>
<dbReference type="Proteomes" id="UP000579812">
    <property type="component" value="Unassembled WGS sequence"/>
</dbReference>
<dbReference type="InterPro" id="IPR003877">
    <property type="entry name" value="SPRY_dom"/>
</dbReference>
<gene>
    <name evidence="15" type="ORF">G5714_022910</name>
</gene>
<dbReference type="InterPro" id="IPR002645">
    <property type="entry name" value="STAS_dom"/>
</dbReference>
<dbReference type="SUPFAM" id="SSF57845">
    <property type="entry name" value="B-box zinc-binding domain"/>
    <property type="match status" value="1"/>
</dbReference>
<evidence type="ECO:0000259" key="12">
    <source>
        <dbReference type="PROSITE" id="PS50119"/>
    </source>
</evidence>
<dbReference type="Gene3D" id="3.30.750.24">
    <property type="entry name" value="STAS domain"/>
    <property type="match status" value="1"/>
</dbReference>
<dbReference type="InterPro" id="IPR013320">
    <property type="entry name" value="ConA-like_dom_sf"/>
</dbReference>
<dbReference type="InterPro" id="IPR001902">
    <property type="entry name" value="SLC26A/SulP_fam"/>
</dbReference>
<evidence type="ECO:0000259" key="14">
    <source>
        <dbReference type="PROSITE" id="PS50801"/>
    </source>
</evidence>
<dbReference type="SUPFAM" id="SSF49899">
    <property type="entry name" value="Concanavalin A-like lectins/glucanases"/>
    <property type="match status" value="1"/>
</dbReference>
<feature type="compositionally biased region" description="Polar residues" evidence="9">
    <location>
        <begin position="853"/>
        <end position="874"/>
    </location>
</feature>
<evidence type="ECO:0000256" key="8">
    <source>
        <dbReference type="PROSITE-ProRule" id="PRU00024"/>
    </source>
</evidence>
<evidence type="ECO:0000256" key="5">
    <source>
        <dbReference type="ARBA" id="ARBA00022833"/>
    </source>
</evidence>
<feature type="transmembrane region" description="Helical" evidence="10">
    <location>
        <begin position="104"/>
        <end position="129"/>
    </location>
</feature>
<dbReference type="CDD" id="cd07042">
    <property type="entry name" value="STAS_SulP_like_sulfate_transporter"/>
    <property type="match status" value="1"/>
</dbReference>
<dbReference type="Pfam" id="PF00643">
    <property type="entry name" value="zf-B_box"/>
    <property type="match status" value="1"/>
</dbReference>
<dbReference type="InterPro" id="IPR011547">
    <property type="entry name" value="SLC26A/SulP_dom"/>
</dbReference>
<keyword evidence="4 8" id="KW-0863">Zinc-finger</keyword>
<dbReference type="CDD" id="cd19800">
    <property type="entry name" value="Bbox2_xNF7-like"/>
    <property type="match status" value="1"/>
</dbReference>
<sequence>MNMNRTGMGVSDHAGATFCVERIILDELKLDEVAQRQTEIQRSSLKEKICDSVRCSVGQWKIWILKWIPLLSWILQYSVRENGLGDLVSGVSVGIMHLPQGMAYALLASVPPVFGLYTSFYPVLVYFIFGTSRHVSIGTFAVISIMIGSVSERLAPDDHFLTNGTNGSVVMDTEARDVQRVKVAAATTLLCGIFQVLLGLVRFGFVVTYLSEPLVRGYTTGAATHVIISQLKYMFGVSPRRFSGPLQLLYTLVELGRLLPQTHIPTLLISLVALTALIIVKEINSCYSHRLLLPVPIELIVIIAGTLVSHYADLRTVNGVDVVGEIPSGLVPPRVPEVGFFSSVVGDAFAVAVVGYAINISLGKTFALKHGYKVDSNQELVALGLSNTIGGFFQCYSVTSSMSRSLVQESTGGKTQVAGMISAFIVFITVLKLGPLFEQLPTAALSSIVFVNLKGMFMQCRDIPALWKSNRVDLLVWLVTFFCTVLLNLDLGLAASIIFTLLTVICRTQRPRYSLLGRVSDTELYLETESYKEAKTIPGITIFRSSAMIYYANAELYQEALLKKSGINVPKLLKLKKRKEEEEKAKKKQVKEQDKQTGVLRELANRMMVSMKNVSESVHSHGTDQECIINDSGIATVTHGNMNCSFQPEQDSEEENQDKTDTHSSSCDGVQEHTHSIILDLSPVSFMDTVTLKTLKNIFQDFAKVDVFVYIAGCQVCVVQQLERGGFFSESIAKSHLFPSIHDAVLHCLSRSERDQSRSEFTLLGEAYPSDTVSLDLPSDVGESLPARQTYRFHPTVGETYPSDTVSLDLPSDFGEGLPANQPYLSKKKKNVRRSARPSCPTPWVSSHHRTLSEPSQPNLTSPPSQLRCSSSIPYQPVGPTHPMLQATSTEHVGSPRNQPRQISAPVLLSCSHSFCEECLQHFWRTKNTRECPICRRRSSRDDPPCNLVLKNLCESFLKERRNKRRLSGSEEACSLHSEKFKLFCLEDKQPVCLVCRDSQKHVNHTFRPINEVVSSRKEELKSLQDKLKCREKFKEDCVKTLQHIQSQAEHTEHQIKLEFEKLHQLLRDEEQIAITALREEQEQKNQMMQEKFAEINEHISALSHTIRDLEKMLNANEVLFLKNFPDAMKRVQSVQSDPQLASGALINVAHYLGNLPFRAWKKMQDVVQNTPVILDPNTAHPDLHLSDDLTSLVCSANSPALPANPERFDEHCCVLGSEGFNSGTHCWDVDVKESSSWSLGITMASNQRKGYDFFDSGVWSVQHRLFEESGLPVVQKLERVRVQLDYDRGTVSFSDPVSNTNLYTFTTTFTETVFPFFYSFSHLRIL</sequence>
<keyword evidence="2 10" id="KW-0812">Transmembrane</keyword>
<evidence type="ECO:0000259" key="13">
    <source>
        <dbReference type="PROSITE" id="PS50188"/>
    </source>
</evidence>
<evidence type="ECO:0000256" key="7">
    <source>
        <dbReference type="ARBA" id="ARBA00023136"/>
    </source>
</evidence>
<dbReference type="PROSITE" id="PS50119">
    <property type="entry name" value="ZF_BBOX"/>
    <property type="match status" value="1"/>
</dbReference>
<feature type="transmembrane region" description="Helical" evidence="10">
    <location>
        <begin position="262"/>
        <end position="280"/>
    </location>
</feature>
<dbReference type="PROSITE" id="PS00518">
    <property type="entry name" value="ZF_RING_1"/>
    <property type="match status" value="1"/>
</dbReference>
<evidence type="ECO:0000256" key="10">
    <source>
        <dbReference type="SAM" id="Phobius"/>
    </source>
</evidence>
<dbReference type="GO" id="GO:0008270">
    <property type="term" value="F:zinc ion binding"/>
    <property type="evidence" value="ECO:0007669"/>
    <property type="project" value="UniProtKB-KW"/>
</dbReference>
<dbReference type="PROSITE" id="PS50089">
    <property type="entry name" value="ZF_RING_2"/>
    <property type="match status" value="1"/>
</dbReference>
<dbReference type="InterPro" id="IPR018045">
    <property type="entry name" value="S04_transporter_CS"/>
</dbReference>
<dbReference type="InterPro" id="IPR017907">
    <property type="entry name" value="Znf_RING_CS"/>
</dbReference>
<comment type="subcellular location">
    <subcellularLocation>
        <location evidence="1">Membrane</location>
        <topology evidence="1">Multi-pass membrane protein</topology>
    </subcellularLocation>
</comment>
<dbReference type="InterPro" id="IPR043136">
    <property type="entry name" value="B30.2/SPRY_sf"/>
</dbReference>
<dbReference type="Gene3D" id="3.30.40.10">
    <property type="entry name" value="Zinc/RING finger domain, C3HC4 (zinc finger)"/>
    <property type="match status" value="1"/>
</dbReference>
<evidence type="ECO:0000256" key="3">
    <source>
        <dbReference type="ARBA" id="ARBA00022723"/>
    </source>
</evidence>
<dbReference type="InterPro" id="IPR003879">
    <property type="entry name" value="Butyrophylin_SPRY"/>
</dbReference>
<feature type="transmembrane region" description="Helical" evidence="10">
    <location>
        <begin position="420"/>
        <end position="453"/>
    </location>
</feature>
<dbReference type="Gene3D" id="3.30.160.60">
    <property type="entry name" value="Classic Zinc Finger"/>
    <property type="match status" value="1"/>
</dbReference>
<dbReference type="Gene3D" id="2.60.120.920">
    <property type="match status" value="1"/>
</dbReference>
<dbReference type="InterPro" id="IPR001841">
    <property type="entry name" value="Znf_RING"/>
</dbReference>
<keyword evidence="6 10" id="KW-1133">Transmembrane helix</keyword>